<dbReference type="PANTHER" id="PTHR13061">
    <property type="entry name" value="DYNACTIN SUBUNIT P25"/>
    <property type="match status" value="1"/>
</dbReference>
<dbReference type="OrthoDB" id="9803036at2"/>
<reference evidence="1 2" key="1">
    <citation type="submission" date="2019-07" db="EMBL/GenBank/DDBJ databases">
        <authorList>
            <person name="Zhu P."/>
        </authorList>
    </citation>
    <scope>NUCLEOTIDE SEQUENCE [LARGE SCALE GENOMIC DNA]</scope>
    <source>
        <strain evidence="1 2">SSL-25</strain>
    </source>
</reference>
<sequence length="166" mass="17245">MPLLGCAPAVHASAFVAPTAVLIGPVRLGPRSGVWFQAVLRADGDEITVGEESNLQDGVVVHTDPGFPARLGSRVSVGHHAVLHGCDIQDDVLVGMHATVLNGARIGSHSIVAAGAIVPEGRDIPSHSLVAGPHGTVVRRLEEADLALISAHAQNYLALTRLYRLG</sequence>
<protein>
    <submittedName>
        <fullName evidence="1">Gamma carbonic anhydrase family protein</fullName>
    </submittedName>
</protein>
<accession>A0A5B8JTW6</accession>
<name>A0A5B8JTW6_9ACTN</name>
<dbReference type="InterPro" id="IPR001451">
    <property type="entry name" value="Hexapep"/>
</dbReference>
<dbReference type="InterPro" id="IPR050484">
    <property type="entry name" value="Transf_Hexapept/Carb_Anhydrase"/>
</dbReference>
<proteinExistence type="predicted"/>
<evidence type="ECO:0000313" key="2">
    <source>
        <dbReference type="Proteomes" id="UP000320580"/>
    </source>
</evidence>
<dbReference type="InterPro" id="IPR011004">
    <property type="entry name" value="Trimer_LpxA-like_sf"/>
</dbReference>
<evidence type="ECO:0000313" key="1">
    <source>
        <dbReference type="EMBL" id="QDY81393.1"/>
    </source>
</evidence>
<gene>
    <name evidence="1" type="ORF">FQU76_29825</name>
</gene>
<dbReference type="CDD" id="cd04645">
    <property type="entry name" value="LbH_gamma_CA_like"/>
    <property type="match status" value="1"/>
</dbReference>
<organism evidence="1 2">
    <name type="scientific">Streptomyces qinzhouensis</name>
    <dbReference type="NCBI Taxonomy" id="2599401"/>
    <lineage>
        <taxon>Bacteria</taxon>
        <taxon>Bacillati</taxon>
        <taxon>Actinomycetota</taxon>
        <taxon>Actinomycetes</taxon>
        <taxon>Kitasatosporales</taxon>
        <taxon>Streptomycetaceae</taxon>
        <taxon>Streptomyces</taxon>
    </lineage>
</organism>
<dbReference type="PANTHER" id="PTHR13061:SF29">
    <property type="entry name" value="GAMMA CARBONIC ANHYDRASE-LIKE 1, MITOCHONDRIAL-RELATED"/>
    <property type="match status" value="1"/>
</dbReference>
<dbReference type="AlphaFoldDB" id="A0A5B8JTW6"/>
<keyword evidence="2" id="KW-1185">Reference proteome</keyword>
<dbReference type="InterPro" id="IPR047324">
    <property type="entry name" value="LbH_gamma_CA-like"/>
</dbReference>
<dbReference type="SUPFAM" id="SSF51161">
    <property type="entry name" value="Trimeric LpxA-like enzymes"/>
    <property type="match status" value="1"/>
</dbReference>
<dbReference type="Proteomes" id="UP000320580">
    <property type="component" value="Chromosome"/>
</dbReference>
<dbReference type="KEGG" id="sqz:FQU76_29825"/>
<dbReference type="EMBL" id="CP042266">
    <property type="protein sequence ID" value="QDY81393.1"/>
    <property type="molecule type" value="Genomic_DNA"/>
</dbReference>
<dbReference type="Pfam" id="PF00132">
    <property type="entry name" value="Hexapep"/>
    <property type="match status" value="1"/>
</dbReference>
<dbReference type="Gene3D" id="2.160.10.10">
    <property type="entry name" value="Hexapeptide repeat proteins"/>
    <property type="match status" value="1"/>
</dbReference>